<dbReference type="Gene3D" id="1.10.287.950">
    <property type="entry name" value="Methyl-accepting chemotaxis protein"/>
    <property type="match status" value="1"/>
</dbReference>
<gene>
    <name evidence="8" type="ORF">C8J28_10583</name>
</gene>
<dbReference type="GO" id="GO:0004888">
    <property type="term" value="F:transmembrane signaling receptor activity"/>
    <property type="evidence" value="ECO:0007669"/>
    <property type="project" value="TreeGrafter"/>
</dbReference>
<dbReference type="CDD" id="cd06225">
    <property type="entry name" value="HAMP"/>
    <property type="match status" value="1"/>
</dbReference>
<dbReference type="OrthoDB" id="9814362at2"/>
<name>A0A2T5KA83_9RHOB</name>
<evidence type="ECO:0000256" key="4">
    <source>
        <dbReference type="SAM" id="MobiDB-lite"/>
    </source>
</evidence>
<keyword evidence="9" id="KW-1185">Reference proteome</keyword>
<dbReference type="SUPFAM" id="SSF58104">
    <property type="entry name" value="Methyl-accepting chemotaxis protein (MCP) signaling domain"/>
    <property type="match status" value="1"/>
</dbReference>
<evidence type="ECO:0000256" key="5">
    <source>
        <dbReference type="SAM" id="Phobius"/>
    </source>
</evidence>
<feature type="domain" description="Methyl-accepting transducer" evidence="6">
    <location>
        <begin position="265"/>
        <end position="480"/>
    </location>
</feature>
<evidence type="ECO:0000259" key="6">
    <source>
        <dbReference type="PROSITE" id="PS50111"/>
    </source>
</evidence>
<evidence type="ECO:0000256" key="2">
    <source>
        <dbReference type="ARBA" id="ARBA00029447"/>
    </source>
</evidence>
<comment type="similarity">
    <text evidence="2">Belongs to the methyl-accepting chemotaxis (MCP) protein family.</text>
</comment>
<comment type="caution">
    <text evidence="8">The sequence shown here is derived from an EMBL/GenBank/DDBJ whole genome shotgun (WGS) entry which is preliminary data.</text>
</comment>
<keyword evidence="5" id="KW-1133">Transmembrane helix</keyword>
<evidence type="ECO:0000259" key="7">
    <source>
        <dbReference type="PROSITE" id="PS50885"/>
    </source>
</evidence>
<keyword evidence="1" id="KW-0145">Chemotaxis</keyword>
<dbReference type="PROSITE" id="PS50111">
    <property type="entry name" value="CHEMOTAXIS_TRANSDUC_2"/>
    <property type="match status" value="1"/>
</dbReference>
<organism evidence="8 9">
    <name type="scientific">Cereibacter azotoformans</name>
    <dbReference type="NCBI Taxonomy" id="43057"/>
    <lineage>
        <taxon>Bacteria</taxon>
        <taxon>Pseudomonadati</taxon>
        <taxon>Pseudomonadota</taxon>
        <taxon>Alphaproteobacteria</taxon>
        <taxon>Rhodobacterales</taxon>
        <taxon>Paracoccaceae</taxon>
        <taxon>Cereibacter</taxon>
    </lineage>
</organism>
<reference evidence="8 9" key="1">
    <citation type="submission" date="2018-04" db="EMBL/GenBank/DDBJ databases">
        <title>Genomic Encyclopedia of Type Strains, Phase III (KMG-III): the genomes of soil and plant-associated and newly described type strains.</title>
        <authorList>
            <person name="Whitman W."/>
        </authorList>
    </citation>
    <scope>NUCLEOTIDE SEQUENCE [LARGE SCALE GENOMIC DNA]</scope>
    <source>
        <strain evidence="8 9">KA25</strain>
    </source>
</reference>
<evidence type="ECO:0000313" key="8">
    <source>
        <dbReference type="EMBL" id="PTR19242.1"/>
    </source>
</evidence>
<feature type="transmembrane region" description="Helical" evidence="5">
    <location>
        <begin position="185"/>
        <end position="208"/>
    </location>
</feature>
<dbReference type="SMART" id="SM00283">
    <property type="entry name" value="MA"/>
    <property type="match status" value="1"/>
</dbReference>
<dbReference type="PANTHER" id="PTHR43531">
    <property type="entry name" value="PROTEIN ICFG"/>
    <property type="match status" value="1"/>
</dbReference>
<evidence type="ECO:0000256" key="3">
    <source>
        <dbReference type="PROSITE-ProRule" id="PRU00284"/>
    </source>
</evidence>
<keyword evidence="5" id="KW-0472">Membrane</keyword>
<protein>
    <submittedName>
        <fullName evidence="8">Methyl-accepting chemotaxis protein</fullName>
    </submittedName>
</protein>
<dbReference type="Pfam" id="PF00672">
    <property type="entry name" value="HAMP"/>
    <property type="match status" value="1"/>
</dbReference>
<dbReference type="Proteomes" id="UP000244060">
    <property type="component" value="Unassembled WGS sequence"/>
</dbReference>
<dbReference type="PROSITE" id="PS50885">
    <property type="entry name" value="HAMP"/>
    <property type="match status" value="1"/>
</dbReference>
<dbReference type="InterPro" id="IPR003660">
    <property type="entry name" value="HAMP_dom"/>
</dbReference>
<dbReference type="GO" id="GO:0006935">
    <property type="term" value="P:chemotaxis"/>
    <property type="evidence" value="ECO:0007669"/>
    <property type="project" value="UniProtKB-KW"/>
</dbReference>
<dbReference type="PANTHER" id="PTHR43531:SF11">
    <property type="entry name" value="METHYL-ACCEPTING CHEMOTAXIS PROTEIN 3"/>
    <property type="match status" value="1"/>
</dbReference>
<sequence>MRFSIRNKLGATFLVIFAMAGGTNLYALYTIDRLSEDINTLVERDFERVRLTERLNAEQLRMKGAVRDHMLSPPQDKARDMEAVTQARANMREAFDALVAVAPPADQDRLVEYEELWKQSIKVNDKALLLSEGGRTEEARKLLWGDYFSRLQTTRMEIMEGLRDGSIAHLHQMQAAAAQARFQTLMLMGGTITLASIIAIGAAGWLILSIGRGLSRALEVTRRVADGDLTETAALRGNDEITDLLAALNGMVLRLRDVVSRVTTAVGQVAAGSAEVAATSEQLSQGANEQASATVQASASVEEMAATIKQSAENASRTEQVATGSAQAARQSGDAVSSAVEAMRSIAGKILVVQEIARQTDLLALNAAVEAARAGEHGRGFAVVAAEVRKLAERSEAAAAEISNLSTGTARSAVTAGKMLEGLVPDIEETANLVSGISVASQELAAGASQVSMAIQQLDTVTQQNTAAASELSASAADLSERSEDLRQAVSYFRVSARGAPAPVAPAAELRRPAPTLVPPSVRGGGFDFELHEDDAIDEAFERAKVA</sequence>
<dbReference type="AlphaFoldDB" id="A0A2T5KA83"/>
<evidence type="ECO:0000313" key="9">
    <source>
        <dbReference type="Proteomes" id="UP000244060"/>
    </source>
</evidence>
<feature type="region of interest" description="Disordered" evidence="4">
    <location>
        <begin position="309"/>
        <end position="329"/>
    </location>
</feature>
<dbReference type="EMBL" id="QAOT01000005">
    <property type="protein sequence ID" value="PTR19242.1"/>
    <property type="molecule type" value="Genomic_DNA"/>
</dbReference>
<dbReference type="InterPro" id="IPR051310">
    <property type="entry name" value="MCP_chemotaxis"/>
</dbReference>
<dbReference type="RefSeq" id="WP_108220636.1">
    <property type="nucleotide sequence ID" value="NZ_CP090022.1"/>
</dbReference>
<accession>A0A2T5KA83</accession>
<dbReference type="SMART" id="SM00304">
    <property type="entry name" value="HAMP"/>
    <property type="match status" value="1"/>
</dbReference>
<keyword evidence="5" id="KW-0812">Transmembrane</keyword>
<evidence type="ECO:0000256" key="1">
    <source>
        <dbReference type="ARBA" id="ARBA00022500"/>
    </source>
</evidence>
<dbReference type="GO" id="GO:0007165">
    <property type="term" value="P:signal transduction"/>
    <property type="evidence" value="ECO:0007669"/>
    <property type="project" value="UniProtKB-KW"/>
</dbReference>
<dbReference type="GO" id="GO:0005886">
    <property type="term" value="C:plasma membrane"/>
    <property type="evidence" value="ECO:0007669"/>
    <property type="project" value="TreeGrafter"/>
</dbReference>
<proteinExistence type="inferred from homology"/>
<keyword evidence="3" id="KW-0807">Transducer</keyword>
<dbReference type="InterPro" id="IPR004089">
    <property type="entry name" value="MCPsignal_dom"/>
</dbReference>
<feature type="domain" description="HAMP" evidence="7">
    <location>
        <begin position="208"/>
        <end position="260"/>
    </location>
</feature>
<dbReference type="Pfam" id="PF00015">
    <property type="entry name" value="MCPsignal"/>
    <property type="match status" value="1"/>
</dbReference>